<comment type="caution">
    <text evidence="8">The sequence shown here is derived from an EMBL/GenBank/DDBJ whole genome shotgun (WGS) entry which is preliminary data.</text>
</comment>
<dbReference type="GO" id="GO:0005525">
    <property type="term" value="F:GTP binding"/>
    <property type="evidence" value="ECO:0007669"/>
    <property type="project" value="UniProtKB-KW"/>
</dbReference>
<dbReference type="Pfam" id="PF02881">
    <property type="entry name" value="SRP54_N"/>
    <property type="match status" value="1"/>
</dbReference>
<evidence type="ECO:0000313" key="9">
    <source>
        <dbReference type="Proteomes" id="UP000003423"/>
    </source>
</evidence>
<keyword evidence="2" id="KW-0547">Nucleotide-binding</keyword>
<dbReference type="Pfam" id="PF00448">
    <property type="entry name" value="SRP54"/>
    <property type="match status" value="1"/>
</dbReference>
<evidence type="ECO:0000256" key="1">
    <source>
        <dbReference type="ARBA" id="ARBA00008531"/>
    </source>
</evidence>
<comment type="subcellular location">
    <subcellularLocation>
        <location evidence="6">Endomembrane system</location>
        <topology evidence="6">Peripheral membrane protein</topology>
        <orientation evidence="6">Cytoplasmic side</orientation>
    </subcellularLocation>
</comment>
<protein>
    <submittedName>
        <fullName evidence="8">SRP54-type protein, helical bundle domain protein</fullName>
    </submittedName>
</protein>
<dbReference type="GO" id="GO:0005737">
    <property type="term" value="C:cytoplasm"/>
    <property type="evidence" value="ECO:0007669"/>
    <property type="project" value="UniProtKB-ARBA"/>
</dbReference>
<dbReference type="SUPFAM" id="SSF47364">
    <property type="entry name" value="Domain of the SRP/SRP receptor G-proteins"/>
    <property type="match status" value="1"/>
</dbReference>
<dbReference type="RefSeq" id="WP_008298454.1">
    <property type="nucleotide sequence ID" value="NZ_AEXL02000070.1"/>
</dbReference>
<evidence type="ECO:0000256" key="2">
    <source>
        <dbReference type="ARBA" id="ARBA00022741"/>
    </source>
</evidence>
<dbReference type="PANTHER" id="PTHR43134:SF1">
    <property type="entry name" value="SIGNAL RECOGNITION PARTICLE RECEPTOR SUBUNIT ALPHA"/>
    <property type="match status" value="1"/>
</dbReference>
<keyword evidence="3" id="KW-0342">GTP-binding</keyword>
<evidence type="ECO:0000256" key="6">
    <source>
        <dbReference type="ARBA" id="ARBA00029433"/>
    </source>
</evidence>
<dbReference type="Gene3D" id="3.40.50.300">
    <property type="entry name" value="P-loop containing nucleotide triphosphate hydrolases"/>
    <property type="match status" value="1"/>
</dbReference>
<dbReference type="AlphaFoldDB" id="I3D3M5"/>
<gene>
    <name evidence="8" type="ORF">BD31_I2030</name>
</gene>
<dbReference type="InterPro" id="IPR027417">
    <property type="entry name" value="P-loop_NTPase"/>
</dbReference>
<dbReference type="SUPFAM" id="SSF52540">
    <property type="entry name" value="P-loop containing nucleoside triphosphate hydrolases"/>
    <property type="match status" value="1"/>
</dbReference>
<dbReference type="GO" id="GO:0003924">
    <property type="term" value="F:GTPase activity"/>
    <property type="evidence" value="ECO:0007669"/>
    <property type="project" value="TreeGrafter"/>
</dbReference>
<dbReference type="GO" id="GO:0006614">
    <property type="term" value="P:SRP-dependent cotranslational protein targeting to membrane"/>
    <property type="evidence" value="ECO:0007669"/>
    <property type="project" value="InterPro"/>
</dbReference>
<dbReference type="GO" id="GO:0005047">
    <property type="term" value="F:signal recognition particle binding"/>
    <property type="evidence" value="ECO:0007669"/>
    <property type="project" value="TreeGrafter"/>
</dbReference>
<dbReference type="InterPro" id="IPR000897">
    <property type="entry name" value="SRP54_GTPase_dom"/>
</dbReference>
<evidence type="ECO:0000259" key="7">
    <source>
        <dbReference type="SMART" id="SM00963"/>
    </source>
</evidence>
<dbReference type="InterPro" id="IPR013822">
    <property type="entry name" value="Signal_recog_particl_SRP54_hlx"/>
</dbReference>
<reference evidence="8 9" key="1">
    <citation type="journal article" date="2012" name="J. Bacteriol.">
        <title>Genome sequence of "Candidatus Nitrosopumilus salaria" BD31, an ammonia-oxidizing archaeon from the San Francisco Bay estuary.</title>
        <authorList>
            <person name="Mosier A.C."/>
            <person name="Allen E.E."/>
            <person name="Kim M."/>
            <person name="Ferriera S."/>
            <person name="Francis C.A."/>
        </authorList>
    </citation>
    <scope>NUCLEOTIDE SEQUENCE [LARGE SCALE GENOMIC DNA]</scope>
    <source>
        <strain evidence="8 9">BD31</strain>
    </source>
</reference>
<dbReference type="GO" id="GO:0012505">
    <property type="term" value="C:endomembrane system"/>
    <property type="evidence" value="ECO:0007669"/>
    <property type="project" value="UniProtKB-SubCell"/>
</dbReference>
<sequence>MFDKLRNAFSNAAKSFGEKELNEKDVENILFDLEIALLESDVATEVIDSIKSDLKEKLIGSKVEKNQIEKFVKDSLISSISSLFDDAGQIDLFEKINEKKKLGQPFLILFVGINGTGKTTSLAKLAYLLQQAKYSVVVAAADTFRAGAIEQLREHTNRLNLKTCCSKL</sequence>
<feature type="domain" description="Signal recognition particle SRP54 helical bundle" evidence="7">
    <location>
        <begin position="1"/>
        <end position="80"/>
    </location>
</feature>
<dbReference type="PANTHER" id="PTHR43134">
    <property type="entry name" value="SIGNAL RECOGNITION PARTICLE RECEPTOR SUBUNIT ALPHA"/>
    <property type="match status" value="1"/>
</dbReference>
<evidence type="ECO:0000313" key="8">
    <source>
        <dbReference type="EMBL" id="EIJ66318.1"/>
    </source>
</evidence>
<dbReference type="EMBL" id="AEXL02000070">
    <property type="protein sequence ID" value="EIJ66318.1"/>
    <property type="molecule type" value="Genomic_DNA"/>
</dbReference>
<keyword evidence="5" id="KW-0675">Receptor</keyword>
<evidence type="ECO:0000256" key="5">
    <source>
        <dbReference type="ARBA" id="ARBA00023170"/>
    </source>
</evidence>
<dbReference type="Proteomes" id="UP000003423">
    <property type="component" value="Unassembled WGS sequence"/>
</dbReference>
<dbReference type="InterPro" id="IPR036225">
    <property type="entry name" value="SRP/SRP_N"/>
</dbReference>
<accession>I3D3M5</accession>
<keyword evidence="9" id="KW-1185">Reference proteome</keyword>
<dbReference type="InterPro" id="IPR042101">
    <property type="entry name" value="SRP54_N_sf"/>
</dbReference>
<dbReference type="PATRIC" id="fig|859350.6.peg.666"/>
<organism evidence="8 9">
    <name type="scientific">Candidatus Nitrosopumilus salarius BD31</name>
    <dbReference type="NCBI Taxonomy" id="859350"/>
    <lineage>
        <taxon>Archaea</taxon>
        <taxon>Nitrososphaerota</taxon>
        <taxon>Nitrososphaeria</taxon>
        <taxon>Nitrosopumilales</taxon>
        <taxon>Nitrosopumilaceae</taxon>
        <taxon>Nitrosopumilus</taxon>
    </lineage>
</organism>
<comment type="similarity">
    <text evidence="1">Belongs to the GTP-binding SRP family.</text>
</comment>
<dbReference type="Gene3D" id="1.20.120.140">
    <property type="entry name" value="Signal recognition particle SRP54, nucleotide-binding domain"/>
    <property type="match status" value="1"/>
</dbReference>
<dbReference type="GO" id="GO:0016020">
    <property type="term" value="C:membrane"/>
    <property type="evidence" value="ECO:0007669"/>
    <property type="project" value="UniProtKB-ARBA"/>
</dbReference>
<dbReference type="SMART" id="SM00963">
    <property type="entry name" value="SRP54_N"/>
    <property type="match status" value="1"/>
</dbReference>
<keyword evidence="4" id="KW-0472">Membrane</keyword>
<evidence type="ECO:0000256" key="3">
    <source>
        <dbReference type="ARBA" id="ARBA00023134"/>
    </source>
</evidence>
<name>I3D3M5_9ARCH</name>
<proteinExistence type="inferred from homology"/>
<evidence type="ECO:0000256" key="4">
    <source>
        <dbReference type="ARBA" id="ARBA00023136"/>
    </source>
</evidence>